<dbReference type="GO" id="GO:0016747">
    <property type="term" value="F:acyltransferase activity, transferring groups other than amino-acyl groups"/>
    <property type="evidence" value="ECO:0007669"/>
    <property type="project" value="InterPro"/>
</dbReference>
<dbReference type="RefSeq" id="WP_008488118.1">
    <property type="nucleotide sequence ID" value="NZ_AMRG01000005.1"/>
</dbReference>
<dbReference type="AlphaFoldDB" id="K2L3E4"/>
<evidence type="ECO:0000256" key="1">
    <source>
        <dbReference type="ARBA" id="ARBA00022679"/>
    </source>
</evidence>
<gene>
    <name evidence="5" type="ORF">A10D4_04987</name>
</gene>
<sequence length="344" mass="39402">MASPISSQSTSAMAASGSVLKRRHTGATITPDHLCRWLCELPLADVNATRRLPIMQALRRVLSGDNRQLSTATIANLVRLAQYLCDWPLLKRLTSLPQWDWQLPLWLQADVQMGDFEQAQARLDDAAEQHPQAPLLSLLQQEFAQYRSQSRYPPALMRHGAISLTPLAAHHVNDFAWQFADKSIAELCNLPSFSNPQQWLQWLYRCQQEPERHQFAIMHSAFGMIGSVCLQVFDELGFFYYWLGKDFQAQGFGPQAVNLLITLGQRQLGMQRCYAKVYAHNLNSQKALKKLQFEYLPLRAEAPNAQERFYHRGPHQTRIRHFVDLEQLLQRLNSGIELSPKIVV</sequence>
<dbReference type="InterPro" id="IPR051531">
    <property type="entry name" value="N-acetyltransferase"/>
</dbReference>
<reference evidence="5 6" key="1">
    <citation type="journal article" date="2012" name="J. Bacteriol.">
        <title>Genome Sequence of Idiomarina xiamenensis Type Strain 10-D-4.</title>
        <authorList>
            <person name="Lai Q."/>
            <person name="Wang L."/>
            <person name="Wang W."/>
            <person name="Shao Z."/>
        </authorList>
    </citation>
    <scope>NUCLEOTIDE SEQUENCE [LARGE SCALE GENOMIC DNA]</scope>
    <source>
        <strain evidence="5 6">10-D-4</strain>
    </source>
</reference>
<proteinExistence type="inferred from homology"/>
<dbReference type="PANTHER" id="PTHR43792">
    <property type="entry name" value="GNAT FAMILY, PUTATIVE (AFU_ORTHOLOGUE AFUA_3G00765)-RELATED-RELATED"/>
    <property type="match status" value="1"/>
</dbReference>
<dbReference type="InterPro" id="IPR000182">
    <property type="entry name" value="GNAT_dom"/>
</dbReference>
<keyword evidence="1 5" id="KW-0808">Transferase</keyword>
<dbReference type="Pfam" id="PF13302">
    <property type="entry name" value="Acetyltransf_3"/>
    <property type="match status" value="1"/>
</dbReference>
<dbReference type="SUPFAM" id="SSF55729">
    <property type="entry name" value="Acyl-CoA N-acyltransferases (Nat)"/>
    <property type="match status" value="1"/>
</dbReference>
<evidence type="ECO:0000256" key="2">
    <source>
        <dbReference type="ARBA" id="ARBA00023315"/>
    </source>
</evidence>
<dbReference type="Proteomes" id="UP000014115">
    <property type="component" value="Unassembled WGS sequence"/>
</dbReference>
<dbReference type="PATRIC" id="fig|740709.3.peg.1012"/>
<dbReference type="EMBL" id="AMRG01000005">
    <property type="protein sequence ID" value="EKE84395.1"/>
    <property type="molecule type" value="Genomic_DNA"/>
</dbReference>
<comment type="caution">
    <text evidence="5">The sequence shown here is derived from an EMBL/GenBank/DDBJ whole genome shotgun (WGS) entry which is preliminary data.</text>
</comment>
<dbReference type="eggNOG" id="ENOG5032X7G">
    <property type="taxonomic scope" value="Bacteria"/>
</dbReference>
<accession>K2L3E4</accession>
<dbReference type="InterPro" id="IPR016181">
    <property type="entry name" value="Acyl_CoA_acyltransferase"/>
</dbReference>
<dbReference type="STRING" id="740709.A10D4_04987"/>
<organism evidence="5 6">
    <name type="scientific">Idiomarina xiamenensis 10-D-4</name>
    <dbReference type="NCBI Taxonomy" id="740709"/>
    <lineage>
        <taxon>Bacteria</taxon>
        <taxon>Pseudomonadati</taxon>
        <taxon>Pseudomonadota</taxon>
        <taxon>Gammaproteobacteria</taxon>
        <taxon>Alteromonadales</taxon>
        <taxon>Idiomarinaceae</taxon>
        <taxon>Idiomarina</taxon>
    </lineage>
</organism>
<feature type="domain" description="N-acetyltransferase" evidence="4">
    <location>
        <begin position="164"/>
        <end position="294"/>
    </location>
</feature>
<evidence type="ECO:0000313" key="6">
    <source>
        <dbReference type="Proteomes" id="UP000014115"/>
    </source>
</evidence>
<evidence type="ECO:0000313" key="5">
    <source>
        <dbReference type="EMBL" id="EKE84395.1"/>
    </source>
</evidence>
<keyword evidence="6" id="KW-1185">Reference proteome</keyword>
<dbReference type="PANTHER" id="PTHR43792:SF8">
    <property type="entry name" value="[RIBOSOMAL PROTEIN US5]-ALANINE N-ACETYLTRANSFERASE"/>
    <property type="match status" value="1"/>
</dbReference>
<name>K2L3E4_9GAMM</name>
<evidence type="ECO:0000259" key="4">
    <source>
        <dbReference type="Pfam" id="PF13302"/>
    </source>
</evidence>
<evidence type="ECO:0000256" key="3">
    <source>
        <dbReference type="ARBA" id="ARBA00038502"/>
    </source>
</evidence>
<comment type="similarity">
    <text evidence="3">Belongs to the acetyltransferase family. RimJ subfamily.</text>
</comment>
<protein>
    <submittedName>
        <fullName evidence="5">Acetyltransferase</fullName>
    </submittedName>
</protein>
<keyword evidence="2" id="KW-0012">Acyltransferase</keyword>
<dbReference type="Gene3D" id="3.40.630.30">
    <property type="match status" value="1"/>
</dbReference>